<keyword evidence="3" id="KW-1185">Reference proteome</keyword>
<dbReference type="PANTHER" id="PTHR43861:SF3">
    <property type="entry name" value="PUTATIVE (AFU_ORTHOLOGUE AFUA_2G14390)-RELATED"/>
    <property type="match status" value="1"/>
</dbReference>
<name>A0A840GCK4_RHOTE</name>
<dbReference type="Pfam" id="PF13489">
    <property type="entry name" value="Methyltransf_23"/>
    <property type="match status" value="1"/>
</dbReference>
<dbReference type="GO" id="GO:0008168">
    <property type="term" value="F:methyltransferase activity"/>
    <property type="evidence" value="ECO:0007669"/>
    <property type="project" value="UniProtKB-KW"/>
</dbReference>
<sequence>MAPGYPDCVPPVAFLSGSYELMYEGVIRNGAYGAATAENFRVWRDGKSGTAFLDPMPSTDYLSDDYRVSVNGDGGIERYFQLHDKVALQQFALLKSVLKRGMTVADVGCGGGALLDLSAGFAAQRVAIEPYSGYHSSLAARGHSPFMSTAEALRSFGGAVDLVWSFHVIEHVPDPLAFLRDIGELLTVGGRAFILTPNVDDFLLSCLFEDYAPFWFRVAHPWYFSGKGLANVAEYAGLEVSAIGYHQEFSLSNSLHWLRDRRPQGDILMPGVVGAMDELWRLGLEQSGAASAVSVLLTKLR</sequence>
<dbReference type="GO" id="GO:0032259">
    <property type="term" value="P:methylation"/>
    <property type="evidence" value="ECO:0007669"/>
    <property type="project" value="UniProtKB-KW"/>
</dbReference>
<gene>
    <name evidence="2" type="ORF">GGD90_000669</name>
</gene>
<reference evidence="2 3" key="1">
    <citation type="submission" date="2020-08" db="EMBL/GenBank/DDBJ databases">
        <title>Genome sequencing of Purple Non-Sulfur Bacteria from various extreme environments.</title>
        <authorList>
            <person name="Mayer M."/>
        </authorList>
    </citation>
    <scope>NUCLEOTIDE SEQUENCE [LARGE SCALE GENOMIC DNA]</scope>
    <source>
        <strain evidence="2 3">2761</strain>
    </source>
</reference>
<evidence type="ECO:0000313" key="3">
    <source>
        <dbReference type="Proteomes" id="UP000587070"/>
    </source>
</evidence>
<dbReference type="CDD" id="cd02440">
    <property type="entry name" value="AdoMet_MTases"/>
    <property type="match status" value="1"/>
</dbReference>
<dbReference type="SUPFAM" id="SSF53335">
    <property type="entry name" value="S-adenosyl-L-methionine-dependent methyltransferases"/>
    <property type="match status" value="1"/>
</dbReference>
<comment type="caution">
    <text evidence="2">The sequence shown here is derived from an EMBL/GenBank/DDBJ whole genome shotgun (WGS) entry which is preliminary data.</text>
</comment>
<dbReference type="AlphaFoldDB" id="A0A840GCK4"/>
<accession>A0A840GCK4</accession>
<keyword evidence="1" id="KW-0808">Transferase</keyword>
<organism evidence="2 3">
    <name type="scientific">Rhodocyclus tenuis</name>
    <name type="common">Rhodospirillum tenue</name>
    <dbReference type="NCBI Taxonomy" id="1066"/>
    <lineage>
        <taxon>Bacteria</taxon>
        <taxon>Pseudomonadati</taxon>
        <taxon>Pseudomonadota</taxon>
        <taxon>Betaproteobacteria</taxon>
        <taxon>Rhodocyclales</taxon>
        <taxon>Rhodocyclaceae</taxon>
        <taxon>Rhodocyclus</taxon>
    </lineage>
</organism>
<dbReference type="OrthoDB" id="8564939at2"/>
<dbReference type="Proteomes" id="UP000587070">
    <property type="component" value="Unassembled WGS sequence"/>
</dbReference>
<dbReference type="InterPro" id="IPR029063">
    <property type="entry name" value="SAM-dependent_MTases_sf"/>
</dbReference>
<evidence type="ECO:0000256" key="1">
    <source>
        <dbReference type="ARBA" id="ARBA00022679"/>
    </source>
</evidence>
<dbReference type="RefSeq" id="WP_153115856.1">
    <property type="nucleotide sequence ID" value="NZ_JACIGE010000002.1"/>
</dbReference>
<evidence type="ECO:0000313" key="2">
    <source>
        <dbReference type="EMBL" id="MBB4246312.1"/>
    </source>
</evidence>
<dbReference type="Gene3D" id="3.40.50.150">
    <property type="entry name" value="Vaccinia Virus protein VP39"/>
    <property type="match status" value="1"/>
</dbReference>
<proteinExistence type="predicted"/>
<dbReference type="EMBL" id="JACIGE010000002">
    <property type="protein sequence ID" value="MBB4246312.1"/>
    <property type="molecule type" value="Genomic_DNA"/>
</dbReference>
<dbReference type="PANTHER" id="PTHR43861">
    <property type="entry name" value="TRANS-ACONITATE 2-METHYLTRANSFERASE-RELATED"/>
    <property type="match status" value="1"/>
</dbReference>
<keyword evidence="2" id="KW-0489">Methyltransferase</keyword>
<protein>
    <submittedName>
        <fullName evidence="2">2-polyprenyl-3-methyl-5-hydroxy-6-metoxy-1, 4-benzoquinol methylase</fullName>
    </submittedName>
</protein>